<accession>A0A926KRD8</accession>
<dbReference type="InterPro" id="IPR000515">
    <property type="entry name" value="MetI-like"/>
</dbReference>
<feature type="transmembrane region" description="Helical" evidence="7">
    <location>
        <begin position="112"/>
        <end position="131"/>
    </location>
</feature>
<name>A0A926KRD8_9BACL</name>
<keyword evidence="3" id="KW-1003">Cell membrane</keyword>
<dbReference type="CDD" id="cd06261">
    <property type="entry name" value="TM_PBP2"/>
    <property type="match status" value="1"/>
</dbReference>
<evidence type="ECO:0000256" key="7">
    <source>
        <dbReference type="RuleBase" id="RU363032"/>
    </source>
</evidence>
<evidence type="ECO:0000256" key="4">
    <source>
        <dbReference type="ARBA" id="ARBA00022692"/>
    </source>
</evidence>
<keyword evidence="6 7" id="KW-0472">Membrane</keyword>
<dbReference type="InterPro" id="IPR035906">
    <property type="entry name" value="MetI-like_sf"/>
</dbReference>
<feature type="transmembrane region" description="Helical" evidence="7">
    <location>
        <begin position="143"/>
        <end position="164"/>
    </location>
</feature>
<feature type="transmembrane region" description="Helical" evidence="7">
    <location>
        <begin position="185"/>
        <end position="210"/>
    </location>
</feature>
<evidence type="ECO:0000313" key="9">
    <source>
        <dbReference type="EMBL" id="MBD0380903.1"/>
    </source>
</evidence>
<reference evidence="9" key="1">
    <citation type="submission" date="2020-09" db="EMBL/GenBank/DDBJ databases">
        <title>Draft Genome Sequence of Paenibacillus sp. WST5.</title>
        <authorList>
            <person name="Bao Z."/>
        </authorList>
    </citation>
    <scope>NUCLEOTIDE SEQUENCE</scope>
    <source>
        <strain evidence="9">WST5</strain>
    </source>
</reference>
<dbReference type="GO" id="GO:0055085">
    <property type="term" value="P:transmembrane transport"/>
    <property type="evidence" value="ECO:0007669"/>
    <property type="project" value="InterPro"/>
</dbReference>
<dbReference type="PROSITE" id="PS50928">
    <property type="entry name" value="ABC_TM1"/>
    <property type="match status" value="1"/>
</dbReference>
<dbReference type="GO" id="GO:0005886">
    <property type="term" value="C:plasma membrane"/>
    <property type="evidence" value="ECO:0007669"/>
    <property type="project" value="UniProtKB-SubCell"/>
</dbReference>
<keyword evidence="4 7" id="KW-0812">Transmembrane</keyword>
<dbReference type="AlphaFoldDB" id="A0A926KRD8"/>
<feature type="transmembrane region" description="Helical" evidence="7">
    <location>
        <begin position="12"/>
        <end position="36"/>
    </location>
</feature>
<keyword evidence="2 7" id="KW-0813">Transport</keyword>
<organism evidence="9 10">
    <name type="scientific">Paenibacillus sedimenti</name>
    <dbReference type="NCBI Taxonomy" id="2770274"/>
    <lineage>
        <taxon>Bacteria</taxon>
        <taxon>Bacillati</taxon>
        <taxon>Bacillota</taxon>
        <taxon>Bacilli</taxon>
        <taxon>Bacillales</taxon>
        <taxon>Paenibacillaceae</taxon>
        <taxon>Paenibacillus</taxon>
    </lineage>
</organism>
<dbReference type="Pfam" id="PF00528">
    <property type="entry name" value="BPD_transp_1"/>
    <property type="match status" value="1"/>
</dbReference>
<evidence type="ECO:0000256" key="5">
    <source>
        <dbReference type="ARBA" id="ARBA00022989"/>
    </source>
</evidence>
<evidence type="ECO:0000256" key="6">
    <source>
        <dbReference type="ARBA" id="ARBA00023136"/>
    </source>
</evidence>
<dbReference type="PANTHER" id="PTHR43744">
    <property type="entry name" value="ABC TRANSPORTER PERMEASE PROTEIN MG189-RELATED-RELATED"/>
    <property type="match status" value="1"/>
</dbReference>
<dbReference type="Proteomes" id="UP000650466">
    <property type="component" value="Unassembled WGS sequence"/>
</dbReference>
<dbReference type="RefSeq" id="WP_188174651.1">
    <property type="nucleotide sequence ID" value="NZ_JACVVD010000003.1"/>
</dbReference>
<dbReference type="Gene3D" id="1.10.3720.10">
    <property type="entry name" value="MetI-like"/>
    <property type="match status" value="1"/>
</dbReference>
<dbReference type="EMBL" id="JACVVD010000003">
    <property type="protein sequence ID" value="MBD0380903.1"/>
    <property type="molecule type" value="Genomic_DNA"/>
</dbReference>
<evidence type="ECO:0000256" key="1">
    <source>
        <dbReference type="ARBA" id="ARBA00004651"/>
    </source>
</evidence>
<sequence length="294" mass="33288">MPHHVSLSRRLFLAANYTFLILLSIICLLPIIHVFAISLSSSSAVDVGLVKLWPVDFTWRSYKYILNKPEFLQSMLVSAQRVALGTVLNMLLSLLIAYPLSKETTSFRYRTFYAWLFVMTILFHGGLIPTYLTVKETGLLGSIWALILPEAVPVFNMILLLNFFRGLPKELEESAFMDGAGYWKVLWRIIVPLSLPAIATVGLFTIVTHWNSWFDGLIYMNSQAQYPLSTYLQTVVINQNLLANAQVDLNDLAEINDRTAKAAQIFLGLLPILMVYPFLQRYFLTGLVLGSVKE</sequence>
<dbReference type="PANTHER" id="PTHR43744:SF9">
    <property type="entry name" value="POLYGALACTURONAN_RHAMNOGALACTURONAN TRANSPORT SYSTEM PERMEASE PROTEIN YTCP"/>
    <property type="match status" value="1"/>
</dbReference>
<evidence type="ECO:0000256" key="3">
    <source>
        <dbReference type="ARBA" id="ARBA00022475"/>
    </source>
</evidence>
<comment type="caution">
    <text evidence="9">The sequence shown here is derived from an EMBL/GenBank/DDBJ whole genome shotgun (WGS) entry which is preliminary data.</text>
</comment>
<protein>
    <submittedName>
        <fullName evidence="9">Carbohydrate ABC transporter permease</fullName>
    </submittedName>
</protein>
<feature type="transmembrane region" description="Helical" evidence="7">
    <location>
        <begin position="262"/>
        <end position="279"/>
    </location>
</feature>
<proteinExistence type="inferred from homology"/>
<keyword evidence="5 7" id="KW-1133">Transmembrane helix</keyword>
<feature type="domain" description="ABC transmembrane type-1" evidence="8">
    <location>
        <begin position="71"/>
        <end position="276"/>
    </location>
</feature>
<comment type="similarity">
    <text evidence="7">Belongs to the binding-protein-dependent transport system permease family.</text>
</comment>
<evidence type="ECO:0000259" key="8">
    <source>
        <dbReference type="PROSITE" id="PS50928"/>
    </source>
</evidence>
<evidence type="ECO:0000313" key="10">
    <source>
        <dbReference type="Proteomes" id="UP000650466"/>
    </source>
</evidence>
<comment type="subcellular location">
    <subcellularLocation>
        <location evidence="1 7">Cell membrane</location>
        <topology evidence="1 7">Multi-pass membrane protein</topology>
    </subcellularLocation>
</comment>
<keyword evidence="10" id="KW-1185">Reference proteome</keyword>
<evidence type="ECO:0000256" key="2">
    <source>
        <dbReference type="ARBA" id="ARBA00022448"/>
    </source>
</evidence>
<feature type="transmembrane region" description="Helical" evidence="7">
    <location>
        <begin position="82"/>
        <end position="100"/>
    </location>
</feature>
<gene>
    <name evidence="9" type="ORF">ICC18_12300</name>
</gene>
<dbReference type="SUPFAM" id="SSF161098">
    <property type="entry name" value="MetI-like"/>
    <property type="match status" value="1"/>
</dbReference>